<feature type="transmembrane region" description="Helical" evidence="6">
    <location>
        <begin position="246"/>
        <end position="267"/>
    </location>
</feature>
<dbReference type="PANTHER" id="PTHR13439:SF0">
    <property type="entry name" value="TOPOISOMERASE I DAMAGE AFFECTED PROTEIN 4"/>
    <property type="match status" value="1"/>
</dbReference>
<dbReference type="InterPro" id="IPR050846">
    <property type="entry name" value="TLCD"/>
</dbReference>
<evidence type="ECO:0000256" key="1">
    <source>
        <dbReference type="ARBA" id="ARBA00004141"/>
    </source>
</evidence>
<dbReference type="STRING" id="1754191.A0A1Y1VGZ0"/>
<proteinExistence type="predicted"/>
<evidence type="ECO:0000256" key="4">
    <source>
        <dbReference type="ARBA" id="ARBA00023136"/>
    </source>
</evidence>
<gene>
    <name evidence="8" type="ORF">BCR36DRAFT_410281</name>
</gene>
<evidence type="ECO:0000313" key="8">
    <source>
        <dbReference type="EMBL" id="ORX55343.1"/>
    </source>
</evidence>
<protein>
    <recommendedName>
        <fullName evidence="7">TLC domain-containing protein</fullName>
    </recommendedName>
</protein>
<accession>A0A1Y1VGZ0</accession>
<evidence type="ECO:0000313" key="9">
    <source>
        <dbReference type="Proteomes" id="UP000193719"/>
    </source>
</evidence>
<comment type="subcellular location">
    <subcellularLocation>
        <location evidence="1">Membrane</location>
        <topology evidence="1">Multi-pass membrane protein</topology>
    </subcellularLocation>
</comment>
<dbReference type="GO" id="GO:0005783">
    <property type="term" value="C:endoplasmic reticulum"/>
    <property type="evidence" value="ECO:0007669"/>
    <property type="project" value="TreeGrafter"/>
</dbReference>
<evidence type="ECO:0000259" key="7">
    <source>
        <dbReference type="PROSITE" id="PS50922"/>
    </source>
</evidence>
<feature type="transmembrane region" description="Helical" evidence="6">
    <location>
        <begin position="43"/>
        <end position="65"/>
    </location>
</feature>
<evidence type="ECO:0000256" key="3">
    <source>
        <dbReference type="ARBA" id="ARBA00022989"/>
    </source>
</evidence>
<feature type="transmembrane region" description="Helical" evidence="6">
    <location>
        <begin position="85"/>
        <end position="109"/>
    </location>
</feature>
<keyword evidence="9" id="KW-1185">Reference proteome</keyword>
<dbReference type="PANTHER" id="PTHR13439">
    <property type="entry name" value="CT120 PROTEIN"/>
    <property type="match status" value="1"/>
</dbReference>
<sequence length="295" mass="35101">MFTWSNLQIIIDDHIDILLNRLIKDDVFDGFVAPRLKEYYKNILTWFLIFSVLYLSLNTFFKNVWKNKYYLKLSNYKRKDWNSRVVAFIHAIIVSPFCIFLICKFGFPWDKNENDYSDKEINIFYSTISISIGYFMWDIIYSVGDYKKGGIGFVIHGFGAFLIYIFTFKSNVLGHYAIMYLIYEFSTIFLHTYWVFDKIDLTGSIGQLISSLLLLVTFFTVRIAIGSIFIFKLLHDIIFDREVCSVYLSLYFVLNIIPMQTLNYIWFYKMIYSIFKHFEPSKKPNHESKSVKKTN</sequence>
<dbReference type="Proteomes" id="UP000193719">
    <property type="component" value="Unassembled WGS sequence"/>
</dbReference>
<dbReference type="OrthoDB" id="10266980at2759"/>
<feature type="transmembrane region" description="Helical" evidence="6">
    <location>
        <begin position="208"/>
        <end position="234"/>
    </location>
</feature>
<dbReference type="InterPro" id="IPR006634">
    <property type="entry name" value="TLC-dom"/>
</dbReference>
<feature type="transmembrane region" description="Helical" evidence="6">
    <location>
        <begin position="121"/>
        <end position="137"/>
    </location>
</feature>
<evidence type="ECO:0000256" key="2">
    <source>
        <dbReference type="ARBA" id="ARBA00022692"/>
    </source>
</evidence>
<feature type="transmembrane region" description="Helical" evidence="6">
    <location>
        <begin position="149"/>
        <end position="167"/>
    </location>
</feature>
<reference evidence="8 9" key="2">
    <citation type="submission" date="2016-08" db="EMBL/GenBank/DDBJ databases">
        <title>Pervasive Adenine N6-methylation of Active Genes in Fungi.</title>
        <authorList>
            <consortium name="DOE Joint Genome Institute"/>
            <person name="Mondo S.J."/>
            <person name="Dannebaum R.O."/>
            <person name="Kuo R.C."/>
            <person name="Labutti K."/>
            <person name="Haridas S."/>
            <person name="Kuo A."/>
            <person name="Salamov A."/>
            <person name="Ahrendt S.R."/>
            <person name="Lipzen A."/>
            <person name="Sullivan W."/>
            <person name="Andreopoulos W.B."/>
            <person name="Clum A."/>
            <person name="Lindquist E."/>
            <person name="Daum C."/>
            <person name="Ramamoorthy G.K."/>
            <person name="Gryganskyi A."/>
            <person name="Culley D."/>
            <person name="Magnuson J.K."/>
            <person name="James T.Y."/>
            <person name="O'Malley M.A."/>
            <person name="Stajich J.E."/>
            <person name="Spatafora J.W."/>
            <person name="Visel A."/>
            <person name="Grigoriev I.V."/>
        </authorList>
    </citation>
    <scope>NUCLEOTIDE SEQUENCE [LARGE SCALE GENOMIC DNA]</scope>
    <source>
        <strain evidence="9">finn</strain>
    </source>
</reference>
<reference evidence="8 9" key="1">
    <citation type="submission" date="2016-08" db="EMBL/GenBank/DDBJ databases">
        <title>Genomes of anaerobic fungi encode conserved fungal cellulosomes for biomass hydrolysis.</title>
        <authorList>
            <consortium name="DOE Joint Genome Institute"/>
            <person name="Haitjema C.H."/>
            <person name="Gilmore S.P."/>
            <person name="Henske J.K."/>
            <person name="Solomon K.V."/>
            <person name="De Groot R."/>
            <person name="Kuo A."/>
            <person name="Mondo S.J."/>
            <person name="Salamov A.A."/>
            <person name="Labutti K."/>
            <person name="Zhao Z."/>
            <person name="Chiniquy J."/>
            <person name="Barry K."/>
            <person name="Brewer H.M."/>
            <person name="Purvine S.O."/>
            <person name="Wright A.T."/>
            <person name="Boxma B."/>
            <person name="Van Alen T."/>
            <person name="Hackstein J.H."/>
            <person name="Baker S.E."/>
            <person name="Grigoriev I.V."/>
            <person name="O'Malley M.A."/>
        </authorList>
    </citation>
    <scope>NUCLEOTIDE SEQUENCE [LARGE SCALE GENOMIC DNA]</scope>
    <source>
        <strain evidence="9">finn</strain>
    </source>
</reference>
<dbReference type="AlphaFoldDB" id="A0A1Y1VGZ0"/>
<feature type="domain" description="TLC" evidence="7">
    <location>
        <begin position="76"/>
        <end position="279"/>
    </location>
</feature>
<evidence type="ECO:0000256" key="6">
    <source>
        <dbReference type="SAM" id="Phobius"/>
    </source>
</evidence>
<dbReference type="PROSITE" id="PS50922">
    <property type="entry name" value="TLC"/>
    <property type="match status" value="1"/>
</dbReference>
<evidence type="ECO:0000256" key="5">
    <source>
        <dbReference type="PROSITE-ProRule" id="PRU00205"/>
    </source>
</evidence>
<name>A0A1Y1VGZ0_9FUNG</name>
<keyword evidence="2 5" id="KW-0812">Transmembrane</keyword>
<dbReference type="Pfam" id="PF03798">
    <property type="entry name" value="TRAM_LAG1_CLN8"/>
    <property type="match status" value="1"/>
</dbReference>
<feature type="transmembrane region" description="Helical" evidence="6">
    <location>
        <begin position="173"/>
        <end position="196"/>
    </location>
</feature>
<organism evidence="8 9">
    <name type="scientific">Piromyces finnis</name>
    <dbReference type="NCBI Taxonomy" id="1754191"/>
    <lineage>
        <taxon>Eukaryota</taxon>
        <taxon>Fungi</taxon>
        <taxon>Fungi incertae sedis</taxon>
        <taxon>Chytridiomycota</taxon>
        <taxon>Chytridiomycota incertae sedis</taxon>
        <taxon>Neocallimastigomycetes</taxon>
        <taxon>Neocallimastigales</taxon>
        <taxon>Neocallimastigaceae</taxon>
        <taxon>Piromyces</taxon>
    </lineage>
</organism>
<dbReference type="EMBL" id="MCFH01000009">
    <property type="protein sequence ID" value="ORX55343.1"/>
    <property type="molecule type" value="Genomic_DNA"/>
</dbReference>
<keyword evidence="3 6" id="KW-1133">Transmembrane helix</keyword>
<dbReference type="GO" id="GO:0055088">
    <property type="term" value="P:lipid homeostasis"/>
    <property type="evidence" value="ECO:0007669"/>
    <property type="project" value="TreeGrafter"/>
</dbReference>
<dbReference type="GO" id="GO:0016020">
    <property type="term" value="C:membrane"/>
    <property type="evidence" value="ECO:0007669"/>
    <property type="project" value="UniProtKB-SubCell"/>
</dbReference>
<dbReference type="SMART" id="SM00724">
    <property type="entry name" value="TLC"/>
    <property type="match status" value="1"/>
</dbReference>
<comment type="caution">
    <text evidence="8">The sequence shown here is derived from an EMBL/GenBank/DDBJ whole genome shotgun (WGS) entry which is preliminary data.</text>
</comment>
<keyword evidence="4 5" id="KW-0472">Membrane</keyword>